<feature type="coiled-coil region" evidence="1">
    <location>
        <begin position="482"/>
        <end position="516"/>
    </location>
</feature>
<sequence length="1130" mass="128014">MRILTLRLKNLNSLKGEWKIDFTQAPFAQGGLFAITGPTGAGKTTLLDAICLALYHRTPRMGIISANSNELMTRSTAECLAEVEFAIKGKRYRAFWSQHRAQNSANGKLQPAHAELVTADGSILTNKLSEKVKLVEELTGLDFARFTKSMMLAQGGFAAFLEAKSSERAELLEQLTGTEIYGEISKKVFEQHREQKEVVKRLQAQTEHLALLSAEQVQELQAQQQQITQQTEQQRSVQKCLQADQKWYEQLQRLTTIISEKQQAQQQAMQQLQAAEPEQLQLKRHQPAAKLCPEFKQLARAREEYQAKQQAVTTAQHALPALKTELTQQVQQALQYLQQAQASIQKQQALALTQQRHLQQQIAEQQSVLQLAPYFSDWEQQLGEWQRAIDQLQTADTHQAKAKQAQLKQQQVVAELSQQQPEHEQAVRHIEQQLAELKLRYPYWADRADSLLAHSQQLNQQLQTAATAKKLLDDQRNMAHSLQHQQQLVTEKMQQLQQLSAQLVALRERWTQLNQQKKDQQRIYELERTVQSLTEYRAQLQAHEPCPLCGSLEHPSVAQYQTVDPSTTQQALQQLEEQLEQLTNEGKLLGNQEVQLRTEQANSQARIDELQSAAQALAQQLTECLAELSLTSVSELSGLIEQHSEQLRSLSHFTQQHEQLMAAKQQAAIALQQLTTQQMTETQRLTEYELQLSQATAEWTEKQQAEQTKQNVLLQQLAAAKVTATLADYAAVKTWLQAQQQNLKQAQQWQTELVELEKSTLQQEAKLQQLAQQLTFWQVQAEQLALPETGLTEDCVPLTLPEQQAFNQLLARYQQQNSQLELLQQQLQQQHQQLTEQERQWQSLLAEQGFASEAAFNAALLSAEQVATIEQTLQTLTEQQQLSLVQLQQAETQLARFKHESSQPQFTLAEIEQQLLTLEAQLTTLHQQFGSITSKLENDQAQRTMVAGVQQQIAQQQALCEQWARLDGLIGSADGAKYRRYVQGITLDQLTYLANQHLARLHGRYVLVRQSNKELELAIEDTWQADAVRDVKTLSGGESFLVSLALALALSDLVSHKTKIESLFLDEGFGTLDSETLDIALEALDHLNASGKMVGVISHVEALKERIPVQIKVSKGQGMGMSRLDERFRG</sequence>
<dbReference type="RefSeq" id="WP_053099567.1">
    <property type="nucleotide sequence ID" value="NZ_CP012365.1"/>
</dbReference>
<feature type="coiled-coil region" evidence="1">
    <location>
        <begin position="298"/>
        <end position="343"/>
    </location>
</feature>
<reference evidence="3 4" key="1">
    <citation type="journal article" date="2015" name="Genome Announc.">
        <title>Genome Sequences of Oblitimonas alkaliphila gen. nov. sp. nov. (Proposed), a Novel Bacterium of the Pseudomonadaceae Family.</title>
        <authorList>
            <person name="Lauer A.C."/>
            <person name="Nicholson A.C."/>
            <person name="Humrighouse B.W."/>
            <person name="Emery B."/>
            <person name="Drobish A."/>
            <person name="Juieng P."/>
            <person name="Loparev V."/>
            <person name="McQuiston J.R."/>
        </authorList>
    </citation>
    <scope>NUCLEOTIDE SEQUENCE [LARGE SCALE GENOMIC DNA]</scope>
    <source>
        <strain evidence="3 4">E5571</strain>
    </source>
</reference>
<dbReference type="EMBL" id="CP012365">
    <property type="protein sequence ID" value="AKX58662.1"/>
    <property type="molecule type" value="Genomic_DNA"/>
</dbReference>
<protein>
    <recommendedName>
        <fullName evidence="2">Rad50/SbcC-type AAA domain-containing protein</fullName>
    </recommendedName>
</protein>
<dbReference type="InterPro" id="IPR038729">
    <property type="entry name" value="Rad50/SbcC_AAA"/>
</dbReference>
<dbReference type="PANTHER" id="PTHR32114">
    <property type="entry name" value="ABC TRANSPORTER ABCH.3"/>
    <property type="match status" value="1"/>
</dbReference>
<dbReference type="Pfam" id="PF13558">
    <property type="entry name" value="SbcC_Walker_B"/>
    <property type="match status" value="1"/>
</dbReference>
<dbReference type="GO" id="GO:0016887">
    <property type="term" value="F:ATP hydrolysis activity"/>
    <property type="evidence" value="ECO:0007669"/>
    <property type="project" value="InterPro"/>
</dbReference>
<proteinExistence type="predicted"/>
<evidence type="ECO:0000256" key="1">
    <source>
        <dbReference type="SAM" id="Coils"/>
    </source>
</evidence>
<feature type="coiled-coil region" evidence="1">
    <location>
        <begin position="806"/>
        <end position="847"/>
    </location>
</feature>
<evidence type="ECO:0000259" key="2">
    <source>
        <dbReference type="Pfam" id="PF13476"/>
    </source>
</evidence>
<dbReference type="PATRIC" id="fig|1698449.3.peg.187"/>
<organism evidence="3 4">
    <name type="scientific">Thiopseudomonas alkaliphila</name>
    <dbReference type="NCBI Taxonomy" id="1697053"/>
    <lineage>
        <taxon>Bacteria</taxon>
        <taxon>Pseudomonadati</taxon>
        <taxon>Pseudomonadota</taxon>
        <taxon>Gammaproteobacteria</taxon>
        <taxon>Pseudomonadales</taxon>
        <taxon>Pseudomonadaceae</taxon>
        <taxon>Thiopseudomonas</taxon>
    </lineage>
</organism>
<dbReference type="Gene3D" id="3.40.50.300">
    <property type="entry name" value="P-loop containing nucleotide triphosphate hydrolases"/>
    <property type="match status" value="2"/>
</dbReference>
<accession>A0A0K1XBW9</accession>
<keyword evidence="1" id="KW-0175">Coiled coil</keyword>
<dbReference type="GO" id="GO:0006302">
    <property type="term" value="P:double-strand break repair"/>
    <property type="evidence" value="ECO:0007669"/>
    <property type="project" value="InterPro"/>
</dbReference>
<dbReference type="SUPFAM" id="SSF52540">
    <property type="entry name" value="P-loop containing nucleoside triphosphate hydrolases"/>
    <property type="match status" value="2"/>
</dbReference>
<gene>
    <name evidence="3" type="ORF">AKN88_00930</name>
</gene>
<dbReference type="Proteomes" id="UP000063953">
    <property type="component" value="Chromosome"/>
</dbReference>
<evidence type="ECO:0000313" key="4">
    <source>
        <dbReference type="Proteomes" id="UP000063953"/>
    </source>
</evidence>
<dbReference type="AlphaFoldDB" id="A0A0K1XBW9"/>
<evidence type="ECO:0000313" key="3">
    <source>
        <dbReference type="EMBL" id="AKX58662.1"/>
    </source>
</evidence>
<feature type="domain" description="Rad50/SbcC-type AAA" evidence="2">
    <location>
        <begin position="6"/>
        <end position="230"/>
    </location>
</feature>
<dbReference type="InterPro" id="IPR027417">
    <property type="entry name" value="P-loop_NTPase"/>
</dbReference>
<dbReference type="Pfam" id="PF13476">
    <property type="entry name" value="AAA_23"/>
    <property type="match status" value="1"/>
</dbReference>
<name>A0A0K1XBW9_9GAMM</name>
<keyword evidence="4" id="KW-1185">Reference proteome</keyword>
<dbReference type="PANTHER" id="PTHR32114:SF2">
    <property type="entry name" value="ABC TRANSPORTER ABCH.3"/>
    <property type="match status" value="1"/>
</dbReference>
<feature type="coiled-coil region" evidence="1">
    <location>
        <begin position="565"/>
        <end position="627"/>
    </location>
</feature>
<feature type="coiled-coil region" evidence="1">
    <location>
        <begin position="746"/>
        <end position="773"/>
    </location>
</feature>
<dbReference type="STRING" id="1697053.AKN87_02825"/>